<dbReference type="InterPro" id="IPR032675">
    <property type="entry name" value="LRR_dom_sf"/>
</dbReference>
<dbReference type="Gene3D" id="3.80.10.10">
    <property type="entry name" value="Ribonuclease Inhibitor"/>
    <property type="match status" value="1"/>
</dbReference>
<evidence type="ECO:0000313" key="3">
    <source>
        <dbReference type="Proteomes" id="UP000320762"/>
    </source>
</evidence>
<dbReference type="Proteomes" id="UP000320762">
    <property type="component" value="Unassembled WGS sequence"/>
</dbReference>
<organism evidence="2 3">
    <name type="scientific">Schizophyllum amplum</name>
    <dbReference type="NCBI Taxonomy" id="97359"/>
    <lineage>
        <taxon>Eukaryota</taxon>
        <taxon>Fungi</taxon>
        <taxon>Dikarya</taxon>
        <taxon>Basidiomycota</taxon>
        <taxon>Agaricomycotina</taxon>
        <taxon>Agaricomycetes</taxon>
        <taxon>Agaricomycetidae</taxon>
        <taxon>Agaricales</taxon>
        <taxon>Schizophyllaceae</taxon>
        <taxon>Schizophyllum</taxon>
    </lineage>
</organism>
<feature type="compositionally biased region" description="Acidic residues" evidence="1">
    <location>
        <begin position="531"/>
        <end position="547"/>
    </location>
</feature>
<feature type="compositionally biased region" description="Acidic residues" evidence="1">
    <location>
        <begin position="554"/>
        <end position="566"/>
    </location>
</feature>
<dbReference type="EMBL" id="VDMD01000034">
    <property type="protein sequence ID" value="TRM58634.1"/>
    <property type="molecule type" value="Genomic_DNA"/>
</dbReference>
<gene>
    <name evidence="2" type="ORF">BD626DRAFT_510891</name>
</gene>
<evidence type="ECO:0000256" key="1">
    <source>
        <dbReference type="SAM" id="MobiDB-lite"/>
    </source>
</evidence>
<reference evidence="2 3" key="1">
    <citation type="journal article" date="2019" name="New Phytol.">
        <title>Comparative genomics reveals unique wood-decay strategies and fruiting body development in the Schizophyllaceae.</title>
        <authorList>
            <person name="Almasi E."/>
            <person name="Sahu N."/>
            <person name="Krizsan K."/>
            <person name="Balint B."/>
            <person name="Kovacs G.M."/>
            <person name="Kiss B."/>
            <person name="Cseklye J."/>
            <person name="Drula E."/>
            <person name="Henrissat B."/>
            <person name="Nagy I."/>
            <person name="Chovatia M."/>
            <person name="Adam C."/>
            <person name="LaButti K."/>
            <person name="Lipzen A."/>
            <person name="Riley R."/>
            <person name="Grigoriev I.V."/>
            <person name="Nagy L.G."/>
        </authorList>
    </citation>
    <scope>NUCLEOTIDE SEQUENCE [LARGE SCALE GENOMIC DNA]</scope>
    <source>
        <strain evidence="2 3">NL-1724</strain>
    </source>
</reference>
<comment type="caution">
    <text evidence="2">The sequence shown here is derived from an EMBL/GenBank/DDBJ whole genome shotgun (WGS) entry which is preliminary data.</text>
</comment>
<protein>
    <submittedName>
        <fullName evidence="2">Uncharacterized protein</fullName>
    </submittedName>
</protein>
<dbReference type="OrthoDB" id="3266451at2759"/>
<dbReference type="STRING" id="97359.A0A550C1F8"/>
<name>A0A550C1F8_9AGAR</name>
<accession>A0A550C1F8</accession>
<sequence length="566" mass="64029">MDESNLFERVALSVTLCSKCGLSVSADTTPVPLDMTWTHLPTEREVAEIPHALSVDEASAATLKEAITKTRRILDSLRAKYDLVTTSAARKRSLLAPVRRLPVEILTIIITLAISRSFKRKRDSTLVVQHPVLQVCHRWRALALATPRIWNEIVVYPNHDLSWYKTIRRCLRRSETQPLDIYLCGKCPQWRDIDNDNGLYDRSYSLKSKEWVAIAKNLRASSHRWRTVSLNCISPPSEFIGEPVPLPLLQNVNLTSTSAFFPSEKFGIFKDCPALACVRVISFRDEDSLDMSWERLTALELEFGLSQSSSWVGTLQTCASLRNLTITTGKDDDDLDTHHPEFTLPALETLVLRDSAQRYLRYMHTPRLREVTVMSADSLTALRDFARKDTNVGDTVSSLTLMVAQADRIDEEQWLALFRHYPGVSRLHVQDAKPGDTLAMTTSLVDALCRKPHLPLPKLVHLSLLKFPVAIEEDIELLECLIQYRVLSPSFGTARLQEIEVGHFKPLLQDPVAALCDTGINIYASGRWGYTDEDDEDSSSTEDDDDDGYYHEEEVVEDETEDEEAV</sequence>
<proteinExistence type="predicted"/>
<dbReference type="AlphaFoldDB" id="A0A550C1F8"/>
<evidence type="ECO:0000313" key="2">
    <source>
        <dbReference type="EMBL" id="TRM58634.1"/>
    </source>
</evidence>
<feature type="region of interest" description="Disordered" evidence="1">
    <location>
        <begin position="527"/>
        <end position="566"/>
    </location>
</feature>
<keyword evidence="3" id="KW-1185">Reference proteome</keyword>